<keyword evidence="4" id="KW-1185">Reference proteome</keyword>
<dbReference type="EMBL" id="QKKF02008347">
    <property type="protein sequence ID" value="RZF45751.1"/>
    <property type="molecule type" value="Genomic_DNA"/>
</dbReference>
<reference evidence="3 4" key="1">
    <citation type="journal article" date="2017" name="Gigascience">
        <title>Genome sequence of the small brown planthopper, Laodelphax striatellus.</title>
        <authorList>
            <person name="Zhu J."/>
            <person name="Jiang F."/>
            <person name="Wang X."/>
            <person name="Yang P."/>
            <person name="Bao Y."/>
            <person name="Zhao W."/>
            <person name="Wang W."/>
            <person name="Lu H."/>
            <person name="Wang Q."/>
            <person name="Cui N."/>
            <person name="Li J."/>
            <person name="Chen X."/>
            <person name="Luo L."/>
            <person name="Yu J."/>
            <person name="Kang L."/>
            <person name="Cui F."/>
        </authorList>
    </citation>
    <scope>NUCLEOTIDE SEQUENCE [LARGE SCALE GENOMIC DNA]</scope>
    <source>
        <strain evidence="3">Lst14</strain>
    </source>
</reference>
<dbReference type="Proteomes" id="UP000291343">
    <property type="component" value="Unassembled WGS sequence"/>
</dbReference>
<feature type="region of interest" description="Disordered" evidence="1">
    <location>
        <begin position="452"/>
        <end position="471"/>
    </location>
</feature>
<dbReference type="InParanoid" id="A0A482XKE5"/>
<accession>A0A482XKE5</accession>
<evidence type="ECO:0000256" key="1">
    <source>
        <dbReference type="SAM" id="MobiDB-lite"/>
    </source>
</evidence>
<name>A0A482XKE5_LAOST</name>
<keyword evidence="2" id="KW-0732">Signal</keyword>
<organism evidence="3 4">
    <name type="scientific">Laodelphax striatellus</name>
    <name type="common">Small brown planthopper</name>
    <name type="synonym">Delphax striatella</name>
    <dbReference type="NCBI Taxonomy" id="195883"/>
    <lineage>
        <taxon>Eukaryota</taxon>
        <taxon>Metazoa</taxon>
        <taxon>Ecdysozoa</taxon>
        <taxon>Arthropoda</taxon>
        <taxon>Hexapoda</taxon>
        <taxon>Insecta</taxon>
        <taxon>Pterygota</taxon>
        <taxon>Neoptera</taxon>
        <taxon>Paraneoptera</taxon>
        <taxon>Hemiptera</taxon>
        <taxon>Auchenorrhyncha</taxon>
        <taxon>Fulgoroidea</taxon>
        <taxon>Delphacidae</taxon>
        <taxon>Criomorphinae</taxon>
        <taxon>Laodelphax</taxon>
    </lineage>
</organism>
<dbReference type="OrthoDB" id="10497357at2759"/>
<dbReference type="AlphaFoldDB" id="A0A482XKE5"/>
<comment type="caution">
    <text evidence="3">The sequence shown here is derived from an EMBL/GenBank/DDBJ whole genome shotgun (WGS) entry which is preliminary data.</text>
</comment>
<evidence type="ECO:0000256" key="2">
    <source>
        <dbReference type="SAM" id="SignalP"/>
    </source>
</evidence>
<evidence type="ECO:0000313" key="4">
    <source>
        <dbReference type="Proteomes" id="UP000291343"/>
    </source>
</evidence>
<proteinExistence type="predicted"/>
<feature type="chain" id="PRO_5019869523" evidence="2">
    <location>
        <begin position="22"/>
        <end position="471"/>
    </location>
</feature>
<gene>
    <name evidence="3" type="ORF">LSTR_LSTR012682</name>
</gene>
<feature type="compositionally biased region" description="Low complexity" evidence="1">
    <location>
        <begin position="460"/>
        <end position="471"/>
    </location>
</feature>
<feature type="signal peptide" evidence="2">
    <location>
        <begin position="1"/>
        <end position="21"/>
    </location>
</feature>
<evidence type="ECO:0000313" key="3">
    <source>
        <dbReference type="EMBL" id="RZF45751.1"/>
    </source>
</evidence>
<protein>
    <submittedName>
        <fullName evidence="3">Uncharacterized protein</fullName>
    </submittedName>
</protein>
<sequence length="471" mass="48810">MGSSTLLIGLAVLATAYGHHASQGGIPGSEMYDKYSGKKFDEAASEVKYRIARQMPDMASFNPSQLSSNFSPDKFSSMAKPDQFMSAFSGSSGAAGSPAPAEGAASEVKYRIARQMPDMASFNPSQLSSNFSPDKFSSMAKPDQFMSAFSGSSGAAGSPAPAEGAASEVKYRIARQMPDMASFNPSQLSSNFSPDKFSSMAKPDQFMSAFSGSSGAAGSPAPAEGAASEVKYRIARQMPDMASFNPSQLSSNFSPDKFSSMAKPDQFMSAFSGSSGAAGSPAPAEGAASEVKYRIARQMPDMASFNPSQLSSNFSPDKFSSMAKPDQFMSAFSGSSGAAGSPAPAEGAASEVKYRIARQMPDMASFNPSQLSSNFSPDKFSSMAKPDQFMSAFSGSSGAAGSPAPAEGAASEVKYRIARQMPDMASFNPSQLSSNFSPDKFSSMAKPDQFMSAFNGGSSGAAAPAPASTPV</sequence>